<comment type="caution">
    <text evidence="2">The sequence shown here is derived from an EMBL/GenBank/DDBJ whole genome shotgun (WGS) entry which is preliminary data.</text>
</comment>
<evidence type="ECO:0000313" key="3">
    <source>
        <dbReference type="Proteomes" id="UP000324629"/>
    </source>
</evidence>
<gene>
    <name evidence="2" type="ORF">DEA37_0014255</name>
</gene>
<protein>
    <submittedName>
        <fullName evidence="2">Uncharacterized protein</fullName>
    </submittedName>
</protein>
<dbReference type="EMBL" id="QNGE01004022">
    <property type="protein sequence ID" value="KAA3673320.1"/>
    <property type="molecule type" value="Genomic_DNA"/>
</dbReference>
<evidence type="ECO:0000256" key="1">
    <source>
        <dbReference type="SAM" id="Phobius"/>
    </source>
</evidence>
<keyword evidence="1" id="KW-0472">Membrane</keyword>
<dbReference type="Proteomes" id="UP000324629">
    <property type="component" value="Unassembled WGS sequence"/>
</dbReference>
<reference evidence="2 3" key="1">
    <citation type="journal article" date="2019" name="Gigascience">
        <title>Whole-genome sequence of the oriental lung fluke Paragonimus westermani.</title>
        <authorList>
            <person name="Oey H."/>
            <person name="Zakrzewski M."/>
            <person name="Narain K."/>
            <person name="Devi K.R."/>
            <person name="Agatsuma T."/>
            <person name="Nawaratna S."/>
            <person name="Gobert G.N."/>
            <person name="Jones M.K."/>
            <person name="Ragan M.A."/>
            <person name="McManus D.P."/>
            <person name="Krause L."/>
        </authorList>
    </citation>
    <scope>NUCLEOTIDE SEQUENCE [LARGE SCALE GENOMIC DNA]</scope>
    <source>
        <strain evidence="2 3">IND2009</strain>
    </source>
</reference>
<keyword evidence="3" id="KW-1185">Reference proteome</keyword>
<feature type="transmembrane region" description="Helical" evidence="1">
    <location>
        <begin position="152"/>
        <end position="174"/>
    </location>
</feature>
<keyword evidence="1" id="KW-1133">Transmembrane helix</keyword>
<evidence type="ECO:0000313" key="2">
    <source>
        <dbReference type="EMBL" id="KAA3673320.1"/>
    </source>
</evidence>
<proteinExistence type="predicted"/>
<feature type="non-terminal residue" evidence="2">
    <location>
        <position position="1"/>
    </location>
</feature>
<dbReference type="AlphaFoldDB" id="A0A5J4ND19"/>
<organism evidence="2 3">
    <name type="scientific">Paragonimus westermani</name>
    <dbReference type="NCBI Taxonomy" id="34504"/>
    <lineage>
        <taxon>Eukaryota</taxon>
        <taxon>Metazoa</taxon>
        <taxon>Spiralia</taxon>
        <taxon>Lophotrochozoa</taxon>
        <taxon>Platyhelminthes</taxon>
        <taxon>Trematoda</taxon>
        <taxon>Digenea</taxon>
        <taxon>Plagiorchiida</taxon>
        <taxon>Troglotremata</taxon>
        <taxon>Troglotrematidae</taxon>
        <taxon>Paragonimus</taxon>
    </lineage>
</organism>
<sequence>LQKLIRSKIGWVNVTESAVSCVPTKQTQCIFEEETTVSNNRNAIPEEREMDISAPVPQSTSWSIIGVHKCVNSVCHTFFPFRLFSRPSCADENDTPEALGCDEQPPQITPIPSTIHPNVLFVTIFSVIFSVAFPLLFLTTCLTFFVLSFWMLFLLTFALAFLSALCVALSLTVFGPQQLTLALVNSFSPFRWIQISKLLRNNSMYLGQIIFRMNHYAGSLLWNWLPKTFVTK</sequence>
<keyword evidence="1" id="KW-0812">Transmembrane</keyword>
<name>A0A5J4ND19_9TREM</name>
<accession>A0A5J4ND19</accession>
<feature type="transmembrane region" description="Helical" evidence="1">
    <location>
        <begin position="119"/>
        <end position="146"/>
    </location>
</feature>